<dbReference type="PANTHER" id="PTHR45947">
    <property type="entry name" value="SULFOQUINOVOSYL TRANSFERASE SQD2"/>
    <property type="match status" value="1"/>
</dbReference>
<dbReference type="GO" id="GO:0016757">
    <property type="term" value="F:glycosyltransferase activity"/>
    <property type="evidence" value="ECO:0007669"/>
    <property type="project" value="UniProtKB-KW"/>
</dbReference>
<feature type="domain" description="Glycosyl transferase family 1" evidence="1">
    <location>
        <begin position="198"/>
        <end position="352"/>
    </location>
</feature>
<organism evidence="3 4">
    <name type="scientific">Congregibacter variabilis</name>
    <dbReference type="NCBI Taxonomy" id="3081200"/>
    <lineage>
        <taxon>Bacteria</taxon>
        <taxon>Pseudomonadati</taxon>
        <taxon>Pseudomonadota</taxon>
        <taxon>Gammaproteobacteria</taxon>
        <taxon>Cellvibrionales</taxon>
        <taxon>Halieaceae</taxon>
        <taxon>Congregibacter</taxon>
    </lineage>
</organism>
<dbReference type="InterPro" id="IPR001296">
    <property type="entry name" value="Glyco_trans_1"/>
</dbReference>
<gene>
    <name evidence="3" type="ORF">R0135_14455</name>
</gene>
<dbReference type="RefSeq" id="WP_407347631.1">
    <property type="nucleotide sequence ID" value="NZ_CP136864.1"/>
</dbReference>
<dbReference type="EC" id="2.4.-.-" evidence="3"/>
<dbReference type="InterPro" id="IPR050194">
    <property type="entry name" value="Glycosyltransferase_grp1"/>
</dbReference>
<evidence type="ECO:0000259" key="1">
    <source>
        <dbReference type="Pfam" id="PF00534"/>
    </source>
</evidence>
<evidence type="ECO:0000313" key="3">
    <source>
        <dbReference type="EMBL" id="WOJ92974.1"/>
    </source>
</evidence>
<evidence type="ECO:0000313" key="4">
    <source>
        <dbReference type="Proteomes" id="UP001626537"/>
    </source>
</evidence>
<reference evidence="3 4" key="1">
    <citation type="submission" date="2023-10" db="EMBL/GenBank/DDBJ databases">
        <title>Two novel species belonging to the OM43/NOR5 clade.</title>
        <authorList>
            <person name="Park M."/>
        </authorList>
    </citation>
    <scope>NUCLEOTIDE SEQUENCE [LARGE SCALE GENOMIC DNA]</scope>
    <source>
        <strain evidence="3 4">IMCC43200</strain>
    </source>
</reference>
<dbReference type="Proteomes" id="UP001626537">
    <property type="component" value="Chromosome"/>
</dbReference>
<dbReference type="Pfam" id="PF00534">
    <property type="entry name" value="Glycos_transf_1"/>
    <property type="match status" value="1"/>
</dbReference>
<keyword evidence="3" id="KW-0808">Transferase</keyword>
<dbReference type="Pfam" id="PF13439">
    <property type="entry name" value="Glyco_transf_4"/>
    <property type="match status" value="1"/>
</dbReference>
<dbReference type="CDD" id="cd03801">
    <property type="entry name" value="GT4_PimA-like"/>
    <property type="match status" value="1"/>
</dbReference>
<evidence type="ECO:0000259" key="2">
    <source>
        <dbReference type="Pfam" id="PF13439"/>
    </source>
</evidence>
<keyword evidence="4" id="KW-1185">Reference proteome</keyword>
<protein>
    <submittedName>
        <fullName evidence="3">Glycosyltransferase family 4 protein</fullName>
        <ecNumber evidence="3">2.4.-.-</ecNumber>
    </submittedName>
</protein>
<proteinExistence type="predicted"/>
<dbReference type="InterPro" id="IPR028098">
    <property type="entry name" value="Glyco_trans_4-like_N"/>
</dbReference>
<name>A0ABZ0I2Y2_9GAMM</name>
<dbReference type="SUPFAM" id="SSF53756">
    <property type="entry name" value="UDP-Glycosyltransferase/glycogen phosphorylase"/>
    <property type="match status" value="1"/>
</dbReference>
<dbReference type="Gene3D" id="3.40.50.2000">
    <property type="entry name" value="Glycogen Phosphorylase B"/>
    <property type="match status" value="2"/>
</dbReference>
<feature type="domain" description="Glycosyltransferase subfamily 4-like N-terminal" evidence="2">
    <location>
        <begin position="18"/>
        <end position="187"/>
    </location>
</feature>
<dbReference type="EMBL" id="CP136864">
    <property type="protein sequence ID" value="WOJ92974.1"/>
    <property type="molecule type" value="Genomic_DNA"/>
</dbReference>
<sequence length="396" mass="44426">MTKPHRVLFVSHSPLLYGAERSLLSLVEALQQMTEYSPVVLLPARGAFQQRLETIGVEVIVHPYFWWITSEKKRLLSLTGCSLNRLLAKLFIARHSSLQIDLIYSNSLATPFGAYLAELLSIPHVWHFREFVYEDLNFVFTLGDQQSANFIKRTTHKVVCNSEEVRRRLANRWGIMGAEVIYNGFDFSVYKQLKPHEHHQSVQPGQPVELLILGRVHENKGQITAIRAVAELKRRGRHVRLTIVGKGSRAYLMELHALCKSSSLVKEVRFVGAAAEPLPYFQDASITLVCSHLEAFGRVAVEAMAMGCPVIAASSGGLQEIVTSNKTGLLYDTGDHISLANAVEKLIENPQLFDSVAAEAMYSARERFSLQKTVSATASMISFLIHERSRTQERPL</sequence>
<accession>A0ABZ0I2Y2</accession>
<dbReference type="PANTHER" id="PTHR45947:SF3">
    <property type="entry name" value="SULFOQUINOVOSYL TRANSFERASE SQD2"/>
    <property type="match status" value="1"/>
</dbReference>
<keyword evidence="3" id="KW-0328">Glycosyltransferase</keyword>